<name>A0ABV9S6I8_9PSEU</name>
<sequence>MPAEAVTDPGWLGGALSATASRFRLARQAATGVLWWYSASSVLLGPVAETYVRGGPAADPELAAMTLYVHRDGRVLDARSSSTVDRMAAAARVADVVATCVSAVVAASGAAERSLWAIATDSLANRVLWAGGTDADAVELAADGRFPVPRYVTVGGQRAVRRASCCLVYEAPGQQKCVSCPRQSPDDRSRRLRAALRGQAT</sequence>
<proteinExistence type="predicted"/>
<organism evidence="2 3">
    <name type="scientific">Actinophytocola glycyrrhizae</name>
    <dbReference type="NCBI Taxonomy" id="2044873"/>
    <lineage>
        <taxon>Bacteria</taxon>
        <taxon>Bacillati</taxon>
        <taxon>Actinomycetota</taxon>
        <taxon>Actinomycetes</taxon>
        <taxon>Pseudonocardiales</taxon>
        <taxon>Pseudonocardiaceae</taxon>
    </lineage>
</organism>
<dbReference type="InterPro" id="IPR024726">
    <property type="entry name" value="FhuF_C"/>
</dbReference>
<dbReference type="EMBL" id="JBHSIS010000010">
    <property type="protein sequence ID" value="MFC4856428.1"/>
    <property type="molecule type" value="Genomic_DNA"/>
</dbReference>
<comment type="caution">
    <text evidence="2">The sequence shown here is derived from an EMBL/GenBank/DDBJ whole genome shotgun (WGS) entry which is preliminary data.</text>
</comment>
<evidence type="ECO:0000259" key="1">
    <source>
        <dbReference type="Pfam" id="PF11575"/>
    </source>
</evidence>
<accession>A0ABV9S6I8</accession>
<feature type="domain" description="Ferric siderophore reductase C-terminal" evidence="1">
    <location>
        <begin position="162"/>
        <end position="182"/>
    </location>
</feature>
<reference evidence="3" key="1">
    <citation type="journal article" date="2019" name="Int. J. Syst. Evol. Microbiol.">
        <title>The Global Catalogue of Microorganisms (GCM) 10K type strain sequencing project: providing services to taxonomists for standard genome sequencing and annotation.</title>
        <authorList>
            <consortium name="The Broad Institute Genomics Platform"/>
            <consortium name="The Broad Institute Genome Sequencing Center for Infectious Disease"/>
            <person name="Wu L."/>
            <person name="Ma J."/>
        </authorList>
    </citation>
    <scope>NUCLEOTIDE SEQUENCE [LARGE SCALE GENOMIC DNA]</scope>
    <source>
        <strain evidence="3">ZS-22-S1</strain>
    </source>
</reference>
<evidence type="ECO:0000313" key="3">
    <source>
        <dbReference type="Proteomes" id="UP001595859"/>
    </source>
</evidence>
<gene>
    <name evidence="2" type="ORF">ACFPCV_23220</name>
</gene>
<dbReference type="Pfam" id="PF11575">
    <property type="entry name" value="FhuF_C"/>
    <property type="match status" value="1"/>
</dbReference>
<keyword evidence="3" id="KW-1185">Reference proteome</keyword>
<dbReference type="RefSeq" id="WP_378058402.1">
    <property type="nucleotide sequence ID" value="NZ_JBHSIS010000010.1"/>
</dbReference>
<evidence type="ECO:0000313" key="2">
    <source>
        <dbReference type="EMBL" id="MFC4856428.1"/>
    </source>
</evidence>
<protein>
    <submittedName>
        <fullName evidence="2">(2Fe-2S)-binding protein</fullName>
    </submittedName>
</protein>
<dbReference type="Proteomes" id="UP001595859">
    <property type="component" value="Unassembled WGS sequence"/>
</dbReference>